<organism evidence="1 2">
    <name type="scientific">Apiospora arundinis</name>
    <dbReference type="NCBI Taxonomy" id="335852"/>
    <lineage>
        <taxon>Eukaryota</taxon>
        <taxon>Fungi</taxon>
        <taxon>Dikarya</taxon>
        <taxon>Ascomycota</taxon>
        <taxon>Pezizomycotina</taxon>
        <taxon>Sordariomycetes</taxon>
        <taxon>Xylariomycetidae</taxon>
        <taxon>Amphisphaeriales</taxon>
        <taxon>Apiosporaceae</taxon>
        <taxon>Apiospora</taxon>
    </lineage>
</organism>
<comment type="caution">
    <text evidence="1">The sequence shown here is derived from an EMBL/GenBank/DDBJ whole genome shotgun (WGS) entry which is preliminary data.</text>
</comment>
<dbReference type="EMBL" id="JAPCWZ010000005">
    <property type="protein sequence ID" value="KAK8862603.1"/>
    <property type="molecule type" value="Genomic_DNA"/>
</dbReference>
<sequence>MQHIYPGESGTTQTLEWTVLAVIGMRLLLMAGRESLATFGTSEGSIRLNLRMPKNMFTDMGIRNIFVNEERGTAWHSTNIGGMFVEFCMPLETMFRAA</sequence>
<evidence type="ECO:0000313" key="2">
    <source>
        <dbReference type="Proteomes" id="UP001390339"/>
    </source>
</evidence>
<reference evidence="1 2" key="1">
    <citation type="journal article" date="2024" name="IMA Fungus">
        <title>Apiospora arundinis, a panoply of carbohydrate-active enzymes and secondary metabolites.</title>
        <authorList>
            <person name="Sorensen T."/>
            <person name="Petersen C."/>
            <person name="Muurmann A.T."/>
            <person name="Christiansen J.V."/>
            <person name="Brundto M.L."/>
            <person name="Overgaard C.K."/>
            <person name="Boysen A.T."/>
            <person name="Wollenberg R.D."/>
            <person name="Larsen T.O."/>
            <person name="Sorensen J.L."/>
            <person name="Nielsen K.L."/>
            <person name="Sondergaard T.E."/>
        </authorList>
    </citation>
    <scope>NUCLEOTIDE SEQUENCE [LARGE SCALE GENOMIC DNA]</scope>
    <source>
        <strain evidence="1 2">AAU 773</strain>
    </source>
</reference>
<proteinExistence type="predicted"/>
<protein>
    <submittedName>
        <fullName evidence="1">Uncharacterized protein</fullName>
    </submittedName>
</protein>
<dbReference type="Proteomes" id="UP001390339">
    <property type="component" value="Unassembled WGS sequence"/>
</dbReference>
<name>A0ABR2IH41_9PEZI</name>
<accession>A0ABR2IH41</accession>
<keyword evidence="2" id="KW-1185">Reference proteome</keyword>
<gene>
    <name evidence="1" type="ORF">PGQ11_008838</name>
</gene>
<evidence type="ECO:0000313" key="1">
    <source>
        <dbReference type="EMBL" id="KAK8862603.1"/>
    </source>
</evidence>